<evidence type="ECO:0000256" key="5">
    <source>
        <dbReference type="ARBA" id="ARBA00023295"/>
    </source>
</evidence>
<evidence type="ECO:0000256" key="6">
    <source>
        <dbReference type="SAM" id="SignalP"/>
    </source>
</evidence>
<dbReference type="InterPro" id="IPR017853">
    <property type="entry name" value="GH"/>
</dbReference>
<keyword evidence="5" id="KW-0326">Glycosidase</keyword>
<dbReference type="InterPro" id="IPR029483">
    <property type="entry name" value="GH97_C"/>
</dbReference>
<dbReference type="SUPFAM" id="SSF51445">
    <property type="entry name" value="(Trans)glycosidases"/>
    <property type="match status" value="1"/>
</dbReference>
<dbReference type="InterPro" id="IPR013785">
    <property type="entry name" value="Aldolase_TIM"/>
</dbReference>
<evidence type="ECO:0000256" key="4">
    <source>
        <dbReference type="ARBA" id="ARBA00022837"/>
    </source>
</evidence>
<comment type="cofactor">
    <cofactor evidence="1">
        <name>Ca(2+)</name>
        <dbReference type="ChEBI" id="CHEBI:29108"/>
    </cofactor>
</comment>
<keyword evidence="6" id="KW-0732">Signal</keyword>
<proteinExistence type="predicted"/>
<accession>A0A1G8F4D8</accession>
<dbReference type="Pfam" id="PF14508">
    <property type="entry name" value="GH97_N"/>
    <property type="match status" value="1"/>
</dbReference>
<keyword evidence="11" id="KW-1185">Reference proteome</keyword>
<dbReference type="InterPro" id="IPR019563">
    <property type="entry name" value="GH97_catalytic"/>
</dbReference>
<keyword evidence="4" id="KW-0106">Calcium</keyword>
<dbReference type="Gene3D" id="2.60.40.1180">
    <property type="entry name" value="Golgi alpha-mannosidase II"/>
    <property type="match status" value="1"/>
</dbReference>
<dbReference type="PANTHER" id="PTHR35803">
    <property type="entry name" value="GLUCAN 1,4-ALPHA-GLUCOSIDASE SUSB-RELATED"/>
    <property type="match status" value="1"/>
</dbReference>
<dbReference type="Pfam" id="PF10566">
    <property type="entry name" value="Glyco_hydro_97"/>
    <property type="match status" value="1"/>
</dbReference>
<feature type="signal peptide" evidence="6">
    <location>
        <begin position="1"/>
        <end position="20"/>
    </location>
</feature>
<dbReference type="Proteomes" id="UP000199705">
    <property type="component" value="Unassembled WGS sequence"/>
</dbReference>
<dbReference type="AlphaFoldDB" id="A0A1G8F4D8"/>
<feature type="domain" description="Glycosyl-hydrolase 97 C-terminal oligomerisation" evidence="9">
    <location>
        <begin position="532"/>
        <end position="624"/>
    </location>
</feature>
<evidence type="ECO:0000259" key="8">
    <source>
        <dbReference type="Pfam" id="PF14508"/>
    </source>
</evidence>
<feature type="domain" description="Glycosyl-hydrolase 97 N-terminal" evidence="8">
    <location>
        <begin position="27"/>
        <end position="277"/>
    </location>
</feature>
<comment type="subunit">
    <text evidence="2">Monomer.</text>
</comment>
<evidence type="ECO:0000256" key="1">
    <source>
        <dbReference type="ARBA" id="ARBA00001913"/>
    </source>
</evidence>
<organism evidence="10 11">
    <name type="scientific">Mucilaginibacter gossypii</name>
    <dbReference type="NCBI Taxonomy" id="551996"/>
    <lineage>
        <taxon>Bacteria</taxon>
        <taxon>Pseudomonadati</taxon>
        <taxon>Bacteroidota</taxon>
        <taxon>Sphingobacteriia</taxon>
        <taxon>Sphingobacteriales</taxon>
        <taxon>Sphingobacteriaceae</taxon>
        <taxon>Mucilaginibacter</taxon>
    </lineage>
</organism>
<dbReference type="InterPro" id="IPR052720">
    <property type="entry name" value="Glycosyl_hydrolase_97"/>
</dbReference>
<evidence type="ECO:0000313" key="11">
    <source>
        <dbReference type="Proteomes" id="UP000199705"/>
    </source>
</evidence>
<dbReference type="GO" id="GO:0016798">
    <property type="term" value="F:hydrolase activity, acting on glycosyl bonds"/>
    <property type="evidence" value="ECO:0007669"/>
    <property type="project" value="UniProtKB-KW"/>
</dbReference>
<dbReference type="Pfam" id="PF14509">
    <property type="entry name" value="GH97_C"/>
    <property type="match status" value="1"/>
</dbReference>
<gene>
    <name evidence="10" type="ORF">SAMN05192573_112147</name>
</gene>
<dbReference type="RefSeq" id="WP_091171852.1">
    <property type="nucleotide sequence ID" value="NZ_FNCG01000012.1"/>
</dbReference>
<evidence type="ECO:0000256" key="2">
    <source>
        <dbReference type="ARBA" id="ARBA00011245"/>
    </source>
</evidence>
<feature type="chain" id="PRO_5011534990" evidence="6">
    <location>
        <begin position="21"/>
        <end position="625"/>
    </location>
</feature>
<protein>
    <submittedName>
        <fullName evidence="10">Glycosyl-hydrolase 97 C-terminal, oligomerisation</fullName>
    </submittedName>
</protein>
<dbReference type="EMBL" id="FNCG01000012">
    <property type="protein sequence ID" value="SDH76859.1"/>
    <property type="molecule type" value="Genomic_DNA"/>
</dbReference>
<reference evidence="11" key="1">
    <citation type="submission" date="2016-10" db="EMBL/GenBank/DDBJ databases">
        <authorList>
            <person name="Varghese N."/>
            <person name="Submissions S."/>
        </authorList>
    </citation>
    <scope>NUCLEOTIDE SEQUENCE [LARGE SCALE GENOMIC DNA]</scope>
    <source>
        <strain evidence="11">Gh-67</strain>
    </source>
</reference>
<evidence type="ECO:0000259" key="7">
    <source>
        <dbReference type="Pfam" id="PF10566"/>
    </source>
</evidence>
<name>A0A1G8F4D8_9SPHI</name>
<dbReference type="Gene3D" id="2.70.98.10">
    <property type="match status" value="1"/>
</dbReference>
<dbReference type="GO" id="GO:0030246">
    <property type="term" value="F:carbohydrate binding"/>
    <property type="evidence" value="ECO:0007669"/>
    <property type="project" value="InterPro"/>
</dbReference>
<evidence type="ECO:0000259" key="9">
    <source>
        <dbReference type="Pfam" id="PF14509"/>
    </source>
</evidence>
<dbReference type="InterPro" id="IPR013780">
    <property type="entry name" value="Glyco_hydro_b"/>
</dbReference>
<dbReference type="InterPro" id="IPR014718">
    <property type="entry name" value="GH-type_carb-bd"/>
</dbReference>
<feature type="domain" description="Glycosyl-hydrolase 97 catalytic" evidence="7">
    <location>
        <begin position="307"/>
        <end position="442"/>
    </location>
</feature>
<dbReference type="PANTHER" id="PTHR35803:SF2">
    <property type="entry name" value="RETAINING ALPHA-GALACTOSIDASE"/>
    <property type="match status" value="1"/>
</dbReference>
<evidence type="ECO:0000256" key="3">
    <source>
        <dbReference type="ARBA" id="ARBA00022801"/>
    </source>
</evidence>
<dbReference type="Gene3D" id="3.20.20.70">
    <property type="entry name" value="Aldolase class I"/>
    <property type="match status" value="1"/>
</dbReference>
<dbReference type="InterPro" id="IPR029486">
    <property type="entry name" value="GH97_N"/>
</dbReference>
<sequence length="625" mass="70435">MKINTCLLLLVLCLYYNGYAQQKTITISSPDKQINAHIFIIKGKLLYNAAVNNTMLIAPSRLGLTVDGIDLGVETKFAGTTSNKRIKETYTINGAHKTARNEANEIIIPLLTAEKKFNLIVRAYNDGIAVRYTLPYDTKKINADSTSWEFAGKVTQVAWSGYNEGYEGLSHVTPLPSVPQNTPIMGPLTFNVNGIFASVSEADCEDFSDISFIRHDNSFKANFPFSPNGWDVQSDSDTEHSVLKGIYENQKVSPWRTTIITKNLTELVNSDLLTNLCPAPQKGSDFSWVMPGRCLWQWWSVGAPRFAEQRNWYDAAAKLKWEYYLVDDGWRNWSEPGKDQWQLLGDVIAYGKSIGVKSIVWVDSKEMRSAAARYSYLKRIKDLGAAGIKIDFIPPATSSIMQWYMGTMQDCADLKLMLNFHGSVKPTGLTRTYPMDITREAVRGNEYHMTRYKRTAPLDHDVSVPFTRFTAGAADFTPVILNPEQLTSQKFTWAHEFAQSIVYLSPITHFADEYKFYLESPMFDLFQKIPTTWDETKVLSCTRMGEIVAYARKKGNTWWVGVMNGADAREIKVPLNFLQHSTKGTLIYDGADTNASIHREERLLSPKDTITMKLSPGGGFAAMLQ</sequence>
<dbReference type="STRING" id="551996.SAMN05192573_112147"/>
<keyword evidence="3 10" id="KW-0378">Hydrolase</keyword>
<evidence type="ECO:0000313" key="10">
    <source>
        <dbReference type="EMBL" id="SDH76859.1"/>
    </source>
</evidence>